<gene>
    <name evidence="1" type="ORF">RUM44_006113</name>
</gene>
<evidence type="ECO:0000313" key="1">
    <source>
        <dbReference type="EMBL" id="KAK6631584.1"/>
    </source>
</evidence>
<proteinExistence type="predicted"/>
<dbReference type="Proteomes" id="UP001359485">
    <property type="component" value="Unassembled WGS sequence"/>
</dbReference>
<organism evidence="1 2">
    <name type="scientific">Polyplax serrata</name>
    <name type="common">Common mouse louse</name>
    <dbReference type="NCBI Taxonomy" id="468196"/>
    <lineage>
        <taxon>Eukaryota</taxon>
        <taxon>Metazoa</taxon>
        <taxon>Ecdysozoa</taxon>
        <taxon>Arthropoda</taxon>
        <taxon>Hexapoda</taxon>
        <taxon>Insecta</taxon>
        <taxon>Pterygota</taxon>
        <taxon>Neoptera</taxon>
        <taxon>Paraneoptera</taxon>
        <taxon>Psocodea</taxon>
        <taxon>Troctomorpha</taxon>
        <taxon>Phthiraptera</taxon>
        <taxon>Anoplura</taxon>
        <taxon>Polyplacidae</taxon>
        <taxon>Polyplax</taxon>
    </lineage>
</organism>
<protein>
    <submittedName>
        <fullName evidence="1">Uncharacterized protein</fullName>
    </submittedName>
</protein>
<accession>A0ABR1AZ09</accession>
<comment type="caution">
    <text evidence="1">The sequence shown here is derived from an EMBL/GenBank/DDBJ whole genome shotgun (WGS) entry which is preliminary data.</text>
</comment>
<dbReference type="EMBL" id="JAWJWF010000006">
    <property type="protein sequence ID" value="KAK6631584.1"/>
    <property type="molecule type" value="Genomic_DNA"/>
</dbReference>
<evidence type="ECO:0000313" key="2">
    <source>
        <dbReference type="Proteomes" id="UP001359485"/>
    </source>
</evidence>
<sequence>MIWDRALGYNYIPLRDIQYSNEGFHSLRKFRKDKVTGKGQRLAKFEILQEEVIVTEPIRSQRLERVAIRRAGGYDMNESLR</sequence>
<name>A0ABR1AZ09_POLSC</name>
<keyword evidence="2" id="KW-1185">Reference proteome</keyword>
<reference evidence="1 2" key="1">
    <citation type="submission" date="2023-09" db="EMBL/GenBank/DDBJ databases">
        <title>Genomes of two closely related lineages of the louse Polyplax serrata with different host specificities.</title>
        <authorList>
            <person name="Martinu J."/>
            <person name="Tarabai H."/>
            <person name="Stefka J."/>
            <person name="Hypsa V."/>
        </authorList>
    </citation>
    <scope>NUCLEOTIDE SEQUENCE [LARGE SCALE GENOMIC DNA]</scope>
    <source>
        <strain evidence="1">98ZLc_SE</strain>
    </source>
</reference>